<protein>
    <submittedName>
        <fullName evidence="2">Arylsulfatase A</fullName>
    </submittedName>
</protein>
<sequence>MNSEKIHFLIVTGMLVGLISTVDPVIGQQLTQKPNIIFILTDDLGSGDIGVFFQNQRKDGQPRLYTPSLDRMAAEGAMLTQHYCAAPVCAPSRASILLGKTQGHANVRDNQFDKALEDNYTMASVLKEAGYATAAIGKWGLQGKGKGPDWPAHPLKRGFDYYYGYIRHSDGHEHYPKEGPHKGPKEVWENNTEVSAGLDKCYTGDLFTAAAKKYIKDHQNGPDSDKPFFMYLAYDTPHAKLQLPTQAYPAGGGLRGGMQWVGKPGHMINTASGEIDSFMDPQYADATYDDDGNPATPEVPWPDTYKRFACVNKRIDQQVGDLLQLLEDLHIDENTLVVFTSDNGPSQESYLPKEEFVTYEADFFDSFAQFDGIKRDLYEGGIRTSTIVRWPGMIPAGKIIDLPSASYDWLPTFVDMADLSAPVGVDGVSLVPTLTGRGKQAQPLIYSEYFHPSRVPAYPDFVPEHRGKRRGQMQLIRLMDYVGVRYDVQDADDDFEIYDIRKDPQQTTNKADDLPELQEQMKARVLQVRKSDTSAARPYDNAPVPAVTITGLTPGLTLYVEKSRTPWIPQASDTVPAHHVTGLTGQTPESYQPDDVLLYKGYIRIPVEGAYTFSQDSEGQSFLKIHQIQVIDKDFNPMAKSGSVVLAAGLHPIEWYVKRSAGADPQNTGLIWQGPDGTKQQVPQECFFTSTGYRE</sequence>
<dbReference type="PROSITE" id="PS51820">
    <property type="entry name" value="PA14"/>
    <property type="match status" value="1"/>
</dbReference>
<dbReference type="Gene3D" id="3.40.720.10">
    <property type="entry name" value="Alkaline Phosphatase, subunit A"/>
    <property type="match status" value="1"/>
</dbReference>
<organism evidence="2 3">
    <name type="scientific">Parapedobacter indicus</name>
    <dbReference type="NCBI Taxonomy" id="1477437"/>
    <lineage>
        <taxon>Bacteria</taxon>
        <taxon>Pseudomonadati</taxon>
        <taxon>Bacteroidota</taxon>
        <taxon>Sphingobacteriia</taxon>
        <taxon>Sphingobacteriales</taxon>
        <taxon>Sphingobacteriaceae</taxon>
        <taxon>Parapedobacter</taxon>
    </lineage>
</organism>
<gene>
    <name evidence="2" type="ORF">SAMN05444682_102221</name>
</gene>
<dbReference type="SUPFAM" id="SSF53649">
    <property type="entry name" value="Alkaline phosphatase-like"/>
    <property type="match status" value="1"/>
</dbReference>
<evidence type="ECO:0000313" key="2">
    <source>
        <dbReference type="EMBL" id="SFI07774.1"/>
    </source>
</evidence>
<dbReference type="EMBL" id="FOQO01000002">
    <property type="protein sequence ID" value="SFI07774.1"/>
    <property type="molecule type" value="Genomic_DNA"/>
</dbReference>
<dbReference type="RefSeq" id="WP_090624891.1">
    <property type="nucleotide sequence ID" value="NZ_FOQO01000002.1"/>
</dbReference>
<name>A0A1I3F953_9SPHI</name>
<reference evidence="2 3" key="1">
    <citation type="submission" date="2016-10" db="EMBL/GenBank/DDBJ databases">
        <authorList>
            <person name="de Groot N.N."/>
        </authorList>
    </citation>
    <scope>NUCLEOTIDE SEQUENCE [LARGE SCALE GENOMIC DNA]</scope>
    <source>
        <strain evidence="2 3">RK1</strain>
    </source>
</reference>
<dbReference type="STRING" id="1477437.SAMN05444682_102221"/>
<dbReference type="AlphaFoldDB" id="A0A1I3F953"/>
<keyword evidence="3" id="KW-1185">Reference proteome</keyword>
<dbReference type="CDD" id="cd16145">
    <property type="entry name" value="ARS_like"/>
    <property type="match status" value="1"/>
</dbReference>
<dbReference type="Proteomes" id="UP000198670">
    <property type="component" value="Unassembled WGS sequence"/>
</dbReference>
<dbReference type="InterPro" id="IPR000917">
    <property type="entry name" value="Sulfatase_N"/>
</dbReference>
<dbReference type="PANTHER" id="PTHR43751">
    <property type="entry name" value="SULFATASE"/>
    <property type="match status" value="1"/>
</dbReference>
<dbReference type="OrthoDB" id="9764377at2"/>
<dbReference type="SMART" id="SM00758">
    <property type="entry name" value="PA14"/>
    <property type="match status" value="1"/>
</dbReference>
<evidence type="ECO:0000313" key="3">
    <source>
        <dbReference type="Proteomes" id="UP000198670"/>
    </source>
</evidence>
<feature type="domain" description="PA14" evidence="1">
    <location>
        <begin position="551"/>
        <end position="686"/>
    </location>
</feature>
<dbReference type="SUPFAM" id="SSF56988">
    <property type="entry name" value="Anthrax protective antigen"/>
    <property type="match status" value="1"/>
</dbReference>
<dbReference type="Pfam" id="PF00884">
    <property type="entry name" value="Sulfatase"/>
    <property type="match status" value="1"/>
</dbReference>
<dbReference type="Pfam" id="PF07691">
    <property type="entry name" value="PA14"/>
    <property type="match status" value="1"/>
</dbReference>
<dbReference type="InterPro" id="IPR037524">
    <property type="entry name" value="PA14/GLEYA"/>
</dbReference>
<dbReference type="Gene3D" id="3.90.182.10">
    <property type="entry name" value="Toxin - Anthrax Protective Antigen,domain 1"/>
    <property type="match status" value="1"/>
</dbReference>
<evidence type="ECO:0000259" key="1">
    <source>
        <dbReference type="PROSITE" id="PS51820"/>
    </source>
</evidence>
<accession>A0A1I3F953</accession>
<dbReference type="InterPro" id="IPR052701">
    <property type="entry name" value="GAG_Ulvan_Degrading_Sulfatases"/>
</dbReference>
<dbReference type="PANTHER" id="PTHR43751:SF3">
    <property type="entry name" value="SULFATASE N-TERMINAL DOMAIN-CONTAINING PROTEIN"/>
    <property type="match status" value="1"/>
</dbReference>
<dbReference type="InterPro" id="IPR017850">
    <property type="entry name" value="Alkaline_phosphatase_core_sf"/>
</dbReference>
<dbReference type="InterPro" id="IPR011658">
    <property type="entry name" value="PA14_dom"/>
</dbReference>
<proteinExistence type="predicted"/>